<evidence type="ECO:0000313" key="2">
    <source>
        <dbReference type="Proteomes" id="UP001175226"/>
    </source>
</evidence>
<keyword evidence="2" id="KW-1185">Reference proteome</keyword>
<evidence type="ECO:0008006" key="3">
    <source>
        <dbReference type="Google" id="ProtNLM"/>
    </source>
</evidence>
<comment type="caution">
    <text evidence="1">The sequence shown here is derived from an EMBL/GenBank/DDBJ whole genome shotgun (WGS) entry which is preliminary data.</text>
</comment>
<name>A0AA39IWD9_9AGAR</name>
<proteinExistence type="predicted"/>
<sequence>RRKLIHLKEISDEFQQAFWDQPPTSTDLKIPGKLSLCIGLPVMIRCNAATELGITKGQEGTVYAWQSRKGSKGQRVLDTLFVTLVNPPSPMQFEGLPLNVVPLGPTKNRVCVNLPNNRHTMITQEQVKVLPNFAMTDYTSQGKTRPFNVVDLHKCKTHQSLCTCLSQSASAAGTIILQGLSEGLKYKITKGASGALLTRIS</sequence>
<organism evidence="1 2">
    <name type="scientific">Armillaria borealis</name>
    <dbReference type="NCBI Taxonomy" id="47425"/>
    <lineage>
        <taxon>Eukaryota</taxon>
        <taxon>Fungi</taxon>
        <taxon>Dikarya</taxon>
        <taxon>Basidiomycota</taxon>
        <taxon>Agaricomycotina</taxon>
        <taxon>Agaricomycetes</taxon>
        <taxon>Agaricomycetidae</taxon>
        <taxon>Agaricales</taxon>
        <taxon>Marasmiineae</taxon>
        <taxon>Physalacriaceae</taxon>
        <taxon>Armillaria</taxon>
    </lineage>
</organism>
<gene>
    <name evidence="1" type="ORF">EV421DRAFT_1720974</name>
</gene>
<reference evidence="1" key="1">
    <citation type="submission" date="2023-06" db="EMBL/GenBank/DDBJ databases">
        <authorList>
            <consortium name="Lawrence Berkeley National Laboratory"/>
            <person name="Ahrendt S."/>
            <person name="Sahu N."/>
            <person name="Indic B."/>
            <person name="Wong-Bajracharya J."/>
            <person name="Merenyi Z."/>
            <person name="Ke H.-M."/>
            <person name="Monk M."/>
            <person name="Kocsube S."/>
            <person name="Drula E."/>
            <person name="Lipzen A."/>
            <person name="Balint B."/>
            <person name="Henrissat B."/>
            <person name="Andreopoulos B."/>
            <person name="Martin F.M."/>
            <person name="Harder C.B."/>
            <person name="Rigling D."/>
            <person name="Ford K.L."/>
            <person name="Foster G.D."/>
            <person name="Pangilinan J."/>
            <person name="Papanicolaou A."/>
            <person name="Barry K."/>
            <person name="LaButti K."/>
            <person name="Viragh M."/>
            <person name="Koriabine M."/>
            <person name="Yan M."/>
            <person name="Riley R."/>
            <person name="Champramary S."/>
            <person name="Plett K.L."/>
            <person name="Tsai I.J."/>
            <person name="Slot J."/>
            <person name="Sipos G."/>
            <person name="Plett J."/>
            <person name="Nagy L.G."/>
            <person name="Grigoriev I.V."/>
        </authorList>
    </citation>
    <scope>NUCLEOTIDE SEQUENCE</scope>
    <source>
        <strain evidence="1">FPL87.14</strain>
    </source>
</reference>
<evidence type="ECO:0000313" key="1">
    <source>
        <dbReference type="EMBL" id="KAK0430931.1"/>
    </source>
</evidence>
<accession>A0AA39IWD9</accession>
<dbReference type="EMBL" id="JAUEPT010000128">
    <property type="protein sequence ID" value="KAK0430931.1"/>
    <property type="molecule type" value="Genomic_DNA"/>
</dbReference>
<dbReference type="AlphaFoldDB" id="A0AA39IWD9"/>
<feature type="non-terminal residue" evidence="1">
    <location>
        <position position="1"/>
    </location>
</feature>
<dbReference type="Proteomes" id="UP001175226">
    <property type="component" value="Unassembled WGS sequence"/>
</dbReference>
<protein>
    <recommendedName>
        <fullName evidence="3">DNA helicase</fullName>
    </recommendedName>
</protein>